<protein>
    <submittedName>
        <fullName evidence="4">MspA protein</fullName>
    </submittedName>
</protein>
<dbReference type="OrthoDB" id="4768869at2"/>
<dbReference type="PROSITE" id="PS51318">
    <property type="entry name" value="TAT"/>
    <property type="match status" value="1"/>
</dbReference>
<dbReference type="Gene3D" id="2.60.40.1650">
    <property type="entry name" value="Porin MspA (Ig-like beta-sandwich domain)"/>
    <property type="match status" value="1"/>
</dbReference>
<dbReference type="AlphaFoldDB" id="A0A100XCC3"/>
<sequence>MTNTSISVTARRSRRRAVGAAALAAAMVTGATVLGAAGLAAANPAAEVQAEPAPPEGPVPVPSAEPVSTKTTDGWTLALSANSETLTPATPPSPELETRDFIVSGLFNGTLRNEYGGTSPTPKGTLEVGYQVQCVPSGMLAAMKPAATTIQVSKEEFSGANPSAAVSDYRVQVDCLGPALIRSYAILTRTTSAADSVVAYYGISHPV</sequence>
<dbReference type="Pfam" id="PF09203">
    <property type="entry name" value="MspA"/>
    <property type="match status" value="2"/>
</dbReference>
<evidence type="ECO:0000256" key="1">
    <source>
        <dbReference type="ARBA" id="ARBA00022729"/>
    </source>
</evidence>
<dbReference type="Proteomes" id="UP000069654">
    <property type="component" value="Unassembled WGS sequence"/>
</dbReference>
<feature type="region of interest" description="Disordered" evidence="2">
    <location>
        <begin position="47"/>
        <end position="70"/>
    </location>
</feature>
<dbReference type="EMBL" id="BCTB01000004">
    <property type="protein sequence ID" value="GAT13919.1"/>
    <property type="molecule type" value="Genomic_DNA"/>
</dbReference>
<name>A0A100XCC3_MYCTH</name>
<feature type="chain" id="PRO_5007090893" evidence="3">
    <location>
        <begin position="37"/>
        <end position="207"/>
    </location>
</feature>
<proteinExistence type="predicted"/>
<evidence type="ECO:0000313" key="5">
    <source>
        <dbReference type="Proteomes" id="UP000069654"/>
    </source>
</evidence>
<organism evidence="4 5">
    <name type="scientific">Mycolicibacterium thermoresistibile</name>
    <name type="common">Mycobacterium thermoresistibile</name>
    <dbReference type="NCBI Taxonomy" id="1797"/>
    <lineage>
        <taxon>Bacteria</taxon>
        <taxon>Bacillati</taxon>
        <taxon>Actinomycetota</taxon>
        <taxon>Actinomycetes</taxon>
        <taxon>Mycobacteriales</taxon>
        <taxon>Mycobacteriaceae</taxon>
        <taxon>Mycolicibacterium</taxon>
    </lineage>
</organism>
<dbReference type="SUPFAM" id="SSF56959">
    <property type="entry name" value="Leukocidin-like"/>
    <property type="match status" value="1"/>
</dbReference>
<gene>
    <name evidence="4" type="ORF">RMCT_0890</name>
</gene>
<accession>A0A100XCC3</accession>
<dbReference type="InterPro" id="IPR036435">
    <property type="entry name" value="Leukocidin/porin_MspA_sf"/>
</dbReference>
<reference evidence="5" key="2">
    <citation type="submission" date="2016-02" db="EMBL/GenBank/DDBJ databases">
        <title>Draft genome sequence of five rapidly growing Mycobacterium species.</title>
        <authorList>
            <person name="Katahira K."/>
            <person name="Gotou Y."/>
            <person name="Iida K."/>
            <person name="Ogura Y."/>
            <person name="Hayashi T."/>
        </authorList>
    </citation>
    <scope>NUCLEOTIDE SEQUENCE [LARGE SCALE GENOMIC DNA]</scope>
    <source>
        <strain evidence="5">JCM6362</strain>
    </source>
</reference>
<feature type="compositionally biased region" description="Pro residues" evidence="2">
    <location>
        <begin position="52"/>
        <end position="63"/>
    </location>
</feature>
<dbReference type="InterPro" id="IPR006311">
    <property type="entry name" value="TAT_signal"/>
</dbReference>
<evidence type="ECO:0000313" key="4">
    <source>
        <dbReference type="EMBL" id="GAT13919.1"/>
    </source>
</evidence>
<evidence type="ECO:0000256" key="2">
    <source>
        <dbReference type="SAM" id="MobiDB-lite"/>
    </source>
</evidence>
<dbReference type="RefSeq" id="WP_003926979.1">
    <property type="nucleotide sequence ID" value="NZ_BCTB01000004.1"/>
</dbReference>
<dbReference type="InterPro" id="IPR015286">
    <property type="entry name" value="Porin_fam_mycobact-type"/>
</dbReference>
<evidence type="ECO:0000256" key="3">
    <source>
        <dbReference type="SAM" id="SignalP"/>
    </source>
</evidence>
<reference evidence="4 5" key="1">
    <citation type="journal article" date="2016" name="Genome Announc.">
        <title>Draft Genome Sequences of Five Rapidly Growing Mycobacterium Species, M. thermoresistibile, M. fortuitum subsp. acetamidolyticum, M. canariasense, M. brisbanense, and M. novocastrense.</title>
        <authorList>
            <person name="Katahira K."/>
            <person name="Ogura Y."/>
            <person name="Gotoh Y."/>
            <person name="Hayashi T."/>
        </authorList>
    </citation>
    <scope>NUCLEOTIDE SEQUENCE [LARGE SCALE GENOMIC DNA]</scope>
    <source>
        <strain evidence="4 5">JCM6362</strain>
    </source>
</reference>
<feature type="signal peptide" evidence="3">
    <location>
        <begin position="1"/>
        <end position="36"/>
    </location>
</feature>
<keyword evidence="1 3" id="KW-0732">Signal</keyword>
<comment type="caution">
    <text evidence="4">The sequence shown here is derived from an EMBL/GenBank/DDBJ whole genome shotgun (WGS) entry which is preliminary data.</text>
</comment>